<dbReference type="SUPFAM" id="SSF48403">
    <property type="entry name" value="Ankyrin repeat"/>
    <property type="match status" value="1"/>
</dbReference>
<dbReference type="Gene3D" id="1.25.40.20">
    <property type="entry name" value="Ankyrin repeat-containing domain"/>
    <property type="match status" value="1"/>
</dbReference>
<dbReference type="GO" id="GO:0071356">
    <property type="term" value="P:cellular response to tumor necrosis factor"/>
    <property type="evidence" value="ECO:0007669"/>
    <property type="project" value="TreeGrafter"/>
</dbReference>
<protein>
    <submittedName>
        <fullName evidence="5 6">Histone-lysine N-methyltransferase EHMT1-like</fullName>
    </submittedName>
</protein>
<dbReference type="Pfam" id="PF00023">
    <property type="entry name" value="Ank"/>
    <property type="match status" value="1"/>
</dbReference>
<evidence type="ECO:0000313" key="5">
    <source>
        <dbReference type="RefSeq" id="XP_022326886.1"/>
    </source>
</evidence>
<feature type="repeat" description="ANK" evidence="3">
    <location>
        <begin position="97"/>
        <end position="129"/>
    </location>
</feature>
<dbReference type="OrthoDB" id="6112903at2759"/>
<dbReference type="KEGG" id="cvn:111126493"/>
<evidence type="ECO:0000256" key="1">
    <source>
        <dbReference type="ARBA" id="ARBA00022737"/>
    </source>
</evidence>
<feature type="repeat" description="ANK" evidence="3">
    <location>
        <begin position="130"/>
        <end position="162"/>
    </location>
</feature>
<dbReference type="PROSITE" id="PS50297">
    <property type="entry name" value="ANK_REP_REGION"/>
    <property type="match status" value="2"/>
</dbReference>
<evidence type="ECO:0000256" key="3">
    <source>
        <dbReference type="PROSITE-ProRule" id="PRU00023"/>
    </source>
</evidence>
<dbReference type="Pfam" id="PF12796">
    <property type="entry name" value="Ank_2"/>
    <property type="match status" value="1"/>
</dbReference>
<gene>
    <name evidence="5 6" type="primary">LOC111126493</name>
</gene>
<organism evidence="4 6">
    <name type="scientific">Crassostrea virginica</name>
    <name type="common">Eastern oyster</name>
    <dbReference type="NCBI Taxonomy" id="6565"/>
    <lineage>
        <taxon>Eukaryota</taxon>
        <taxon>Metazoa</taxon>
        <taxon>Spiralia</taxon>
        <taxon>Lophotrochozoa</taxon>
        <taxon>Mollusca</taxon>
        <taxon>Bivalvia</taxon>
        <taxon>Autobranchia</taxon>
        <taxon>Pteriomorphia</taxon>
        <taxon>Ostreida</taxon>
        <taxon>Ostreoidea</taxon>
        <taxon>Ostreidae</taxon>
        <taxon>Crassostrea</taxon>
    </lineage>
</organism>
<dbReference type="GO" id="GO:0005829">
    <property type="term" value="C:cytosol"/>
    <property type="evidence" value="ECO:0007669"/>
    <property type="project" value="TreeGrafter"/>
</dbReference>
<dbReference type="AlphaFoldDB" id="A0A8B8DFH6"/>
<keyword evidence="1" id="KW-0677">Repeat</keyword>
<dbReference type="PRINTS" id="PR01415">
    <property type="entry name" value="ANKYRIN"/>
</dbReference>
<evidence type="ECO:0000256" key="2">
    <source>
        <dbReference type="ARBA" id="ARBA00023043"/>
    </source>
</evidence>
<proteinExistence type="predicted"/>
<dbReference type="Proteomes" id="UP000694844">
    <property type="component" value="Chromosome 3"/>
</dbReference>
<evidence type="ECO:0000313" key="4">
    <source>
        <dbReference type="Proteomes" id="UP000694844"/>
    </source>
</evidence>
<dbReference type="PROSITE" id="PS50088">
    <property type="entry name" value="ANK_REPEAT"/>
    <property type="match status" value="2"/>
</dbReference>
<name>A0A8B8DFH6_CRAVI</name>
<dbReference type="PANTHER" id="PTHR46680">
    <property type="entry name" value="NF-KAPPA-B INHIBITOR ALPHA"/>
    <property type="match status" value="1"/>
</dbReference>
<dbReference type="PANTHER" id="PTHR46680:SF3">
    <property type="entry name" value="NF-KAPPA-B INHIBITOR CACTUS"/>
    <property type="match status" value="1"/>
</dbReference>
<dbReference type="InterPro" id="IPR051070">
    <property type="entry name" value="NF-kappa-B_inhibitor"/>
</dbReference>
<dbReference type="InterPro" id="IPR036770">
    <property type="entry name" value="Ankyrin_rpt-contain_sf"/>
</dbReference>
<keyword evidence="2 3" id="KW-0040">ANK repeat</keyword>
<dbReference type="GeneID" id="111126493"/>
<dbReference type="RefSeq" id="XP_022326886.1">
    <property type="nucleotide sequence ID" value="XM_022471178.1"/>
</dbReference>
<dbReference type="InterPro" id="IPR002110">
    <property type="entry name" value="Ankyrin_rpt"/>
</dbReference>
<sequence length="247" mass="27821">MLEELRRALHHHVSNSSHRETKDSAMDEIRMVLRLFSSVYQSDLAEFKCLLKAGVDPNSTDCEGNSLMHIVIENGLYDMAEVLITHDNYNINQEDRNGQTPLMLAVILGEEDIIRLLVRAGADINEINNAGKSALLIALEDAKFDIAEYLIKHGSDVNIVDRLGQSALFLTMSNISDHKCIKLLKKLIKAGYSFEKDKYWINDDGFGYTPCSCDKSVTKLMKTLDCSRASLDKKLSIHLPWQFTKVG</sequence>
<dbReference type="SMART" id="SM00248">
    <property type="entry name" value="ANK"/>
    <property type="match status" value="4"/>
</dbReference>
<reference evidence="5 6" key="1">
    <citation type="submission" date="2025-04" db="UniProtKB">
        <authorList>
            <consortium name="RefSeq"/>
        </authorList>
    </citation>
    <scope>IDENTIFICATION</scope>
    <source>
        <tissue evidence="5 6">Whole sample</tissue>
    </source>
</reference>
<dbReference type="GO" id="GO:0051059">
    <property type="term" value="F:NF-kappaB binding"/>
    <property type="evidence" value="ECO:0007669"/>
    <property type="project" value="TreeGrafter"/>
</dbReference>
<accession>A0A8B8DFH6</accession>
<dbReference type="RefSeq" id="XP_022326887.1">
    <property type="nucleotide sequence ID" value="XM_022471179.1"/>
</dbReference>
<evidence type="ECO:0000313" key="6">
    <source>
        <dbReference type="RefSeq" id="XP_022326887.1"/>
    </source>
</evidence>
<keyword evidence="4" id="KW-1185">Reference proteome</keyword>